<dbReference type="Gene3D" id="1.10.390.20">
    <property type="match status" value="1"/>
</dbReference>
<dbReference type="RefSeq" id="WP_158287483.1">
    <property type="nucleotide sequence ID" value="NZ_SLWQ01000008.1"/>
</dbReference>
<dbReference type="EC" id="3.4.24.3" evidence="4"/>
<evidence type="ECO:0000313" key="18">
    <source>
        <dbReference type="Proteomes" id="UP000294862"/>
    </source>
</evidence>
<feature type="domain" description="Peptidase C-terminal archaeal/bacterial" evidence="15">
    <location>
        <begin position="713"/>
        <end position="780"/>
    </location>
</feature>
<organism evidence="17 18">
    <name type="scientific">Dokdonella fugitiva</name>
    <dbReference type="NCBI Taxonomy" id="328517"/>
    <lineage>
        <taxon>Bacteria</taxon>
        <taxon>Pseudomonadati</taxon>
        <taxon>Pseudomonadota</taxon>
        <taxon>Gammaproteobacteria</taxon>
        <taxon>Lysobacterales</taxon>
        <taxon>Rhodanobacteraceae</taxon>
        <taxon>Dokdonella</taxon>
    </lineage>
</organism>
<evidence type="ECO:0000256" key="9">
    <source>
        <dbReference type="ARBA" id="ARBA00022801"/>
    </source>
</evidence>
<evidence type="ECO:0000256" key="1">
    <source>
        <dbReference type="ARBA" id="ARBA00000424"/>
    </source>
</evidence>
<evidence type="ECO:0000259" key="16">
    <source>
        <dbReference type="Pfam" id="PF08453"/>
    </source>
</evidence>
<evidence type="ECO:0000313" key="17">
    <source>
        <dbReference type="EMBL" id="TCO38302.1"/>
    </source>
</evidence>
<keyword evidence="8 14" id="KW-0732">Signal</keyword>
<comment type="subcellular location">
    <subcellularLocation>
        <location evidence="3">Secreted</location>
    </subcellularLocation>
</comment>
<dbReference type="GO" id="GO:0008270">
    <property type="term" value="F:zinc ion binding"/>
    <property type="evidence" value="ECO:0007669"/>
    <property type="project" value="InterPro"/>
</dbReference>
<proteinExistence type="predicted"/>
<dbReference type="InterPro" id="IPR013661">
    <property type="entry name" value="Peptidase_M9_N_dom"/>
</dbReference>
<dbReference type="AlphaFoldDB" id="A0A4R2I302"/>
<feature type="active site" evidence="13">
    <location>
        <position position="516"/>
    </location>
</feature>
<evidence type="ECO:0000256" key="4">
    <source>
        <dbReference type="ARBA" id="ARBA00012653"/>
    </source>
</evidence>
<keyword evidence="7" id="KW-0479">Metal-binding</keyword>
<evidence type="ECO:0000256" key="8">
    <source>
        <dbReference type="ARBA" id="ARBA00022729"/>
    </source>
</evidence>
<evidence type="ECO:0000256" key="13">
    <source>
        <dbReference type="PIRSR" id="PIRSR602169-1"/>
    </source>
</evidence>
<feature type="domain" description="Peptidase M9 collagenase N-terminal" evidence="16">
    <location>
        <begin position="97"/>
        <end position="277"/>
    </location>
</feature>
<dbReference type="InterPro" id="IPR002169">
    <property type="entry name" value="Peptidase_M9A/M9B"/>
</dbReference>
<evidence type="ECO:0000256" key="3">
    <source>
        <dbReference type="ARBA" id="ARBA00004613"/>
    </source>
</evidence>
<keyword evidence="11" id="KW-0482">Metalloprotease</keyword>
<dbReference type="Pfam" id="PF08453">
    <property type="entry name" value="Peptidase_M9_N"/>
    <property type="match status" value="1"/>
</dbReference>
<dbReference type="Proteomes" id="UP000294862">
    <property type="component" value="Unassembled WGS sequence"/>
</dbReference>
<name>A0A4R2I302_9GAMM</name>
<feature type="signal peptide" evidence="14">
    <location>
        <begin position="1"/>
        <end position="25"/>
    </location>
</feature>
<dbReference type="Pfam" id="PF01752">
    <property type="entry name" value="Peptidase_M9"/>
    <property type="match status" value="1"/>
</dbReference>
<dbReference type="GO" id="GO:0005576">
    <property type="term" value="C:extracellular region"/>
    <property type="evidence" value="ECO:0007669"/>
    <property type="project" value="UniProtKB-SubCell"/>
</dbReference>
<keyword evidence="12" id="KW-0865">Zymogen</keyword>
<evidence type="ECO:0000256" key="12">
    <source>
        <dbReference type="ARBA" id="ARBA00023145"/>
    </source>
</evidence>
<gene>
    <name evidence="17" type="ORF">EV148_108140</name>
</gene>
<dbReference type="GO" id="GO:0004222">
    <property type="term" value="F:metalloendopeptidase activity"/>
    <property type="evidence" value="ECO:0007669"/>
    <property type="project" value="UniProtKB-EC"/>
</dbReference>
<dbReference type="OrthoDB" id="9802683at2"/>
<comment type="cofactor">
    <cofactor evidence="2">
        <name>Zn(2+)</name>
        <dbReference type="ChEBI" id="CHEBI:29105"/>
    </cofactor>
</comment>
<protein>
    <recommendedName>
        <fullName evidence="4">microbial collagenase</fullName>
        <ecNumber evidence="4">3.4.24.3</ecNumber>
    </recommendedName>
</protein>
<evidence type="ECO:0000256" key="10">
    <source>
        <dbReference type="ARBA" id="ARBA00022833"/>
    </source>
</evidence>
<dbReference type="PANTHER" id="PTHR13062:SF9">
    <property type="entry name" value="MICROBIAL COLLAGENASE"/>
    <property type="match status" value="1"/>
</dbReference>
<dbReference type="InterPro" id="IPR007280">
    <property type="entry name" value="Peptidase_C_arc/bac"/>
</dbReference>
<dbReference type="EMBL" id="SLWQ01000008">
    <property type="protein sequence ID" value="TCO38302.1"/>
    <property type="molecule type" value="Genomic_DNA"/>
</dbReference>
<sequence>MSPFHRLLQASAASALCLWCAIAQAGADRNAALPPQGSPLADARAPHVQARRIDAGHVAPIHPLREQRYVDYDTGAFDRRAPLGEPSRRAAGGGCPDYANLGGAALVGAVKASDLAGCLYPLFDLTGTVAGQTFDEAKMVTIANAILADAPAYPGDNGARMLQLIMFLRAGYYVQWNDPAAVGAYGTALANAIRPALDAFVANPHFADVDEDHGAVLAEFVTLIDSAGENAHQLQTGALQGILERYDGPAMASMYWMKAATFNVFNVLFRGHGNDDFRAWVVTQAGSAITATLQGFIADNKASDVGTDREYLLVDAGMELARFLQYPNASGGFQFHDALHPRVKYVLDEFPLASSASPGAAIYVNTASTADWFDHAHCSYFGTCDLAGTIEPIILPPANARECSPTLKVRSQALTSQQLDWVCNRVGAEETYFHDTLPGQTDTPVPDDHNTQLEMVIFHSSGDYGTYSGVLFGNDTNNGGIYLEGDPSDPSNQPRFLCYEAEWLRPTFDVWNLTHEYIHYLDGRYNWWGGFGDLPQAAPASAIWYVEGFAEYVSYTFRGLVYGNALADAQGTPDRWALSQLFDTEYSTDYDRTYAWGYMAVRYMFERHPDDITTLYATVSRPVDAYAGYRPWLDAFRTAYDADFRAWIDCYATHDGDTSSCGGAPTDAIFASGFDGAPSQPPTECPIVGGSDQTLGNGCIRSGIAQANPGWYRYYALAVPAGASNLVVTTSGGSGNADLFVSAGNWPSSSDYDVASTQPGNEESVSVATPTAGWYYIALQATQPFSDVVLRAQYDTH</sequence>
<evidence type="ECO:0000256" key="14">
    <source>
        <dbReference type="SAM" id="SignalP"/>
    </source>
</evidence>
<dbReference type="PRINTS" id="PR00931">
    <property type="entry name" value="MICOLLPTASE"/>
</dbReference>
<evidence type="ECO:0000259" key="15">
    <source>
        <dbReference type="Pfam" id="PF04151"/>
    </source>
</evidence>
<feature type="chain" id="PRO_5020190726" description="microbial collagenase" evidence="14">
    <location>
        <begin position="26"/>
        <end position="797"/>
    </location>
</feature>
<keyword evidence="10" id="KW-0862">Zinc</keyword>
<comment type="caution">
    <text evidence="17">The sequence shown here is derived from an EMBL/GenBank/DDBJ whole genome shotgun (WGS) entry which is preliminary data.</text>
</comment>
<dbReference type="Pfam" id="PF04151">
    <property type="entry name" value="PPC"/>
    <property type="match status" value="1"/>
</dbReference>
<evidence type="ECO:0000256" key="5">
    <source>
        <dbReference type="ARBA" id="ARBA00022525"/>
    </source>
</evidence>
<keyword evidence="5" id="KW-0964">Secreted</keyword>
<keyword evidence="6" id="KW-0645">Protease</keyword>
<keyword evidence="18" id="KW-1185">Reference proteome</keyword>
<keyword evidence="9" id="KW-0378">Hydrolase</keyword>
<evidence type="ECO:0000256" key="6">
    <source>
        <dbReference type="ARBA" id="ARBA00022670"/>
    </source>
</evidence>
<evidence type="ECO:0000256" key="7">
    <source>
        <dbReference type="ARBA" id="ARBA00022723"/>
    </source>
</evidence>
<evidence type="ECO:0000256" key="2">
    <source>
        <dbReference type="ARBA" id="ARBA00001947"/>
    </source>
</evidence>
<reference evidence="17 18" key="1">
    <citation type="journal article" date="2015" name="Stand. Genomic Sci.">
        <title>Genomic Encyclopedia of Bacterial and Archaeal Type Strains, Phase III: the genomes of soil and plant-associated and newly described type strains.</title>
        <authorList>
            <person name="Whitman W.B."/>
            <person name="Woyke T."/>
            <person name="Klenk H.P."/>
            <person name="Zhou Y."/>
            <person name="Lilburn T.G."/>
            <person name="Beck B.J."/>
            <person name="De Vos P."/>
            <person name="Vandamme P."/>
            <person name="Eisen J.A."/>
            <person name="Garrity G."/>
            <person name="Hugenholtz P."/>
            <person name="Kyrpides N.C."/>
        </authorList>
    </citation>
    <scope>NUCLEOTIDE SEQUENCE [LARGE SCALE GENOMIC DNA]</scope>
    <source>
        <strain evidence="17 18">A3</strain>
    </source>
</reference>
<dbReference type="Gene3D" id="3.40.30.160">
    <property type="entry name" value="Collagenase ColT, N-terminal domain"/>
    <property type="match status" value="1"/>
</dbReference>
<dbReference type="GO" id="GO:0006508">
    <property type="term" value="P:proteolysis"/>
    <property type="evidence" value="ECO:0007669"/>
    <property type="project" value="UniProtKB-KW"/>
</dbReference>
<evidence type="ECO:0000256" key="11">
    <source>
        <dbReference type="ARBA" id="ARBA00023049"/>
    </source>
</evidence>
<dbReference type="PANTHER" id="PTHR13062">
    <property type="entry name" value="COLLAGENASE"/>
    <property type="match status" value="1"/>
</dbReference>
<accession>A0A4R2I302</accession>
<comment type="catalytic activity">
    <reaction evidence="1">
        <text>Digestion of native collagen in the triple helical region at Xaa-|-Gly bonds. With synthetic peptides, a preference is shown for Gly at P3 and P1', Pro and Ala at P2 and P2', and hydroxyproline, Ala or Arg at P3'.</text>
        <dbReference type="EC" id="3.4.24.3"/>
    </reaction>
</comment>
<dbReference type="Gene3D" id="2.60.120.380">
    <property type="match status" value="1"/>
</dbReference>